<comment type="cofactor">
    <cofactor evidence="15">
        <name>Fe(2+)</name>
        <dbReference type="ChEBI" id="CHEBI:29033"/>
    </cofactor>
    <text evidence="15">Binds 1 Fe(2+) ion per subunit.</text>
</comment>
<dbReference type="GO" id="GO:0008198">
    <property type="term" value="F:ferrous iron binding"/>
    <property type="evidence" value="ECO:0007669"/>
    <property type="project" value="TreeGrafter"/>
</dbReference>
<dbReference type="GO" id="GO:0035515">
    <property type="term" value="F:oxidative RNA demethylase activity"/>
    <property type="evidence" value="ECO:0007669"/>
    <property type="project" value="TreeGrafter"/>
</dbReference>
<dbReference type="GO" id="GO:0006281">
    <property type="term" value="P:DNA repair"/>
    <property type="evidence" value="ECO:0007669"/>
    <property type="project" value="UniProtKB-KW"/>
</dbReference>
<dbReference type="SUPFAM" id="SSF51197">
    <property type="entry name" value="Clavaminate synthase-like"/>
    <property type="match status" value="1"/>
</dbReference>
<evidence type="ECO:0000256" key="8">
    <source>
        <dbReference type="ARBA" id="ARBA00050106"/>
    </source>
</evidence>
<dbReference type="Proteomes" id="UP000303847">
    <property type="component" value="Chromosome"/>
</dbReference>
<dbReference type="GO" id="GO:0035513">
    <property type="term" value="P:oxidative RNA demethylation"/>
    <property type="evidence" value="ECO:0007669"/>
    <property type="project" value="TreeGrafter"/>
</dbReference>
<accession>A0A2U1UEV3</accession>
<feature type="binding site" evidence="14">
    <location>
        <position position="138"/>
    </location>
    <ligand>
        <name>substrate</name>
    </ligand>
</feature>
<evidence type="ECO:0000256" key="2">
    <source>
        <dbReference type="ARBA" id="ARBA00022723"/>
    </source>
</evidence>
<name>A0A2U1UEV3_9GAMM</name>
<evidence type="ECO:0000256" key="10">
    <source>
        <dbReference type="ARBA" id="ARBA00066725"/>
    </source>
</evidence>
<dbReference type="GO" id="GO:0005737">
    <property type="term" value="C:cytoplasm"/>
    <property type="evidence" value="ECO:0007669"/>
    <property type="project" value="TreeGrafter"/>
</dbReference>
<dbReference type="InterPro" id="IPR027450">
    <property type="entry name" value="AlkB-like"/>
</dbReference>
<keyword evidence="3" id="KW-0227">DNA damage</keyword>
<feature type="binding site" evidence="14">
    <location>
        <begin position="123"/>
        <end position="125"/>
    </location>
    <ligand>
        <name>2-oxoglutarate</name>
        <dbReference type="ChEBI" id="CHEBI:16810"/>
    </ligand>
</feature>
<keyword evidence="6 15" id="KW-0408">Iron</keyword>
<gene>
    <name evidence="18" type="primary">alkB</name>
    <name evidence="17" type="ORF">DDT54_21380</name>
    <name evidence="18" type="ORF">EH206_17975</name>
</gene>
<evidence type="ECO:0000256" key="1">
    <source>
        <dbReference type="ARBA" id="ARBA00007879"/>
    </source>
</evidence>
<dbReference type="Proteomes" id="UP000295985">
    <property type="component" value="Unassembled WGS sequence"/>
</dbReference>
<dbReference type="RefSeq" id="WP_009114298.1">
    <property type="nucleotide sequence ID" value="NZ_CP034036.1"/>
</dbReference>
<proteinExistence type="inferred from homology"/>
<evidence type="ECO:0000256" key="12">
    <source>
        <dbReference type="ARBA" id="ARBA00080712"/>
    </source>
</evidence>
<dbReference type="InterPro" id="IPR037151">
    <property type="entry name" value="AlkB-like_sf"/>
</dbReference>
<feature type="binding site" evidence="14">
    <location>
        <begin position="209"/>
        <end position="215"/>
    </location>
    <ligand>
        <name>2-oxoglutarate</name>
        <dbReference type="ChEBI" id="CHEBI:16810"/>
    </ligand>
</feature>
<sequence>MNLDLFAQEEPRRWTESLAPGAVILRGFVQQQAADLMAAVNAVAARAPFRHMTTPGGYTMSVAMSNCGPLGWVTDETGYRYSPVDPLGGKPWPAMPEIFSQLAKKAAAEAGFVDFEPDACLINRYEVGARLSLHQDKDEHDRRQPIVSFSLGLSAVFLFGGMARNDRVRRLPLTHGDVVVWGGASRLRYHGISPLKGGSVPSYLPGEYRFNLTFRKAGA</sequence>
<dbReference type="OrthoDB" id="9796932at2"/>
<keyword evidence="20" id="KW-1185">Reference proteome</keyword>
<dbReference type="NCBIfam" id="NF011930">
    <property type="entry name" value="PRK15401.1"/>
    <property type="match status" value="1"/>
</dbReference>
<feature type="binding site" evidence="15">
    <location>
        <position position="136"/>
    </location>
    <ligand>
        <name>Fe cation</name>
        <dbReference type="ChEBI" id="CHEBI:24875"/>
        <note>catalytic</note>
    </ligand>
</feature>
<keyword evidence="17" id="KW-0808">Transferase</keyword>
<feature type="binding site" evidence="15">
    <location>
        <position position="134"/>
    </location>
    <ligand>
        <name>Fe cation</name>
        <dbReference type="ChEBI" id="CHEBI:24875"/>
        <note>catalytic</note>
    </ligand>
</feature>
<dbReference type="FunFam" id="2.60.120.590:FF:000005">
    <property type="entry name" value="Alpha-ketoglutarate-dependent dioxygenase AlkB"/>
    <property type="match status" value="1"/>
</dbReference>
<comment type="catalytic activity">
    <reaction evidence="8">
        <text>a methylated nucleobase within DNA + 2-oxoglutarate + O2 = a nucleobase within DNA + formaldehyde + succinate + CO2</text>
        <dbReference type="Rhea" id="RHEA:30299"/>
        <dbReference type="Rhea" id="RHEA-COMP:12192"/>
        <dbReference type="Rhea" id="RHEA-COMP:12193"/>
        <dbReference type="ChEBI" id="CHEBI:15379"/>
        <dbReference type="ChEBI" id="CHEBI:16526"/>
        <dbReference type="ChEBI" id="CHEBI:16810"/>
        <dbReference type="ChEBI" id="CHEBI:16842"/>
        <dbReference type="ChEBI" id="CHEBI:30031"/>
        <dbReference type="ChEBI" id="CHEBI:32875"/>
        <dbReference type="ChEBI" id="CHEBI:64428"/>
        <dbReference type="EC" id="1.14.11.33"/>
    </reaction>
</comment>
<dbReference type="PANTHER" id="PTHR16557">
    <property type="entry name" value="ALKYLATED DNA REPAIR PROTEIN ALKB-RELATED"/>
    <property type="match status" value="1"/>
</dbReference>
<evidence type="ECO:0000256" key="15">
    <source>
        <dbReference type="PIRSR" id="PIRSR604574-2"/>
    </source>
</evidence>
<evidence type="ECO:0000256" key="5">
    <source>
        <dbReference type="ARBA" id="ARBA00023002"/>
    </source>
</evidence>
<dbReference type="PANTHER" id="PTHR16557:SF2">
    <property type="entry name" value="NUCLEIC ACID DIOXYGENASE ALKBH1"/>
    <property type="match status" value="1"/>
</dbReference>
<dbReference type="Gene3D" id="2.60.120.590">
    <property type="entry name" value="Alpha-ketoglutarate-dependent dioxygenase AlkB-like"/>
    <property type="match status" value="1"/>
</dbReference>
<comment type="function">
    <text evidence="9">Dioxygenase that repairs alkylated DNA and RNA containing 3-methylcytosine or 1-methyladenine by oxidative demethylation. Has highest activity towards 3-methylcytosine. Has lower activity towards alkylated DNA containing ethenoadenine, and no detectable activity towards 1-methylguanine or 3-methylthymine. Accepts double-stranded and single-stranded substrates. Requires molecular oxygen, alpha-ketoglutarate and iron. Provides extensive resistance to alkylating agents such as MMS and DMS (SN2 agents), but not to MMNG and MNU (SN1 agents).</text>
</comment>
<evidence type="ECO:0000256" key="3">
    <source>
        <dbReference type="ARBA" id="ARBA00022763"/>
    </source>
</evidence>
<evidence type="ECO:0000313" key="17">
    <source>
        <dbReference type="EMBL" id="PWC20137.1"/>
    </source>
</evidence>
<protein>
    <recommendedName>
        <fullName evidence="11">Alpha-ketoglutarate-dependent dioxygenase AlkB</fullName>
        <ecNumber evidence="10">1.14.11.33</ecNumber>
    </recommendedName>
    <alternativeName>
        <fullName evidence="12">Alkylated DNA repair protein AlkB</fullName>
    </alternativeName>
    <alternativeName>
        <fullName evidence="13">DNA oxidative demethylase AlkB</fullName>
    </alternativeName>
</protein>
<dbReference type="GO" id="GO:0008168">
    <property type="term" value="F:methyltransferase activity"/>
    <property type="evidence" value="ECO:0007669"/>
    <property type="project" value="UniProtKB-KW"/>
</dbReference>
<dbReference type="EC" id="1.14.11.33" evidence="10"/>
<evidence type="ECO:0000256" key="6">
    <source>
        <dbReference type="ARBA" id="ARBA00023004"/>
    </source>
</evidence>
<dbReference type="GO" id="GO:0035516">
    <property type="term" value="F:broad specificity oxidative DNA demethylase activity"/>
    <property type="evidence" value="ECO:0007669"/>
    <property type="project" value="UniProtKB-EC"/>
</dbReference>
<feature type="binding site" evidence="14">
    <location>
        <begin position="79"/>
        <end position="81"/>
    </location>
    <ligand>
        <name>substrate</name>
    </ligand>
</feature>
<evidence type="ECO:0000256" key="11">
    <source>
        <dbReference type="ARBA" id="ARBA00072243"/>
    </source>
</evidence>
<dbReference type="AlphaFoldDB" id="A0A2U1UEV3"/>
<dbReference type="PROSITE" id="PS51471">
    <property type="entry name" value="FE2OG_OXY"/>
    <property type="match status" value="1"/>
</dbReference>
<dbReference type="GO" id="GO:0032259">
    <property type="term" value="P:methylation"/>
    <property type="evidence" value="ECO:0007669"/>
    <property type="project" value="UniProtKB-KW"/>
</dbReference>
<dbReference type="EMBL" id="CP034036">
    <property type="protein sequence ID" value="QCR05899.1"/>
    <property type="molecule type" value="Genomic_DNA"/>
</dbReference>
<keyword evidence="7" id="KW-0234">DNA repair</keyword>
<keyword evidence="2 15" id="KW-0479">Metal-binding</keyword>
<feature type="binding site" evidence="15">
    <location>
        <position position="190"/>
    </location>
    <ligand>
        <name>Fe cation</name>
        <dbReference type="ChEBI" id="CHEBI:24875"/>
        <note>catalytic</note>
    </ligand>
</feature>
<evidence type="ECO:0000259" key="16">
    <source>
        <dbReference type="PROSITE" id="PS51471"/>
    </source>
</evidence>
<organism evidence="17 19">
    <name type="scientific">Brenneria nigrifluens DSM 30175 = ATCC 13028</name>
    <dbReference type="NCBI Taxonomy" id="1121120"/>
    <lineage>
        <taxon>Bacteria</taxon>
        <taxon>Pseudomonadati</taxon>
        <taxon>Pseudomonadota</taxon>
        <taxon>Gammaproteobacteria</taxon>
        <taxon>Enterobacterales</taxon>
        <taxon>Pectobacteriaceae</taxon>
        <taxon>Brenneria</taxon>
    </lineage>
</organism>
<comment type="similarity">
    <text evidence="1">Belongs to the alkB family.</text>
</comment>
<dbReference type="InterPro" id="IPR005123">
    <property type="entry name" value="Oxoglu/Fe-dep_dioxygenase_dom"/>
</dbReference>
<keyword evidence="5" id="KW-0560">Oxidoreductase</keyword>
<feature type="binding site" evidence="14">
    <location>
        <position position="72"/>
    </location>
    <ligand>
        <name>substrate</name>
    </ligand>
</feature>
<keyword evidence="4" id="KW-0223">Dioxygenase</keyword>
<feature type="binding site" evidence="14">
    <location>
        <position position="164"/>
    </location>
    <ligand>
        <name>substrate</name>
    </ligand>
</feature>
<reference evidence="18 20" key="2">
    <citation type="submission" date="2018-11" db="EMBL/GenBank/DDBJ databases">
        <title>Genome sequences of Brenneria nigrifluens and Brenneria rubrifaciens.</title>
        <authorList>
            <person name="Poret-Peterson A.T."/>
            <person name="McClean A.E."/>
            <person name="Kluepfel D.A."/>
        </authorList>
    </citation>
    <scope>NUCLEOTIDE SEQUENCE [LARGE SCALE GENOMIC DNA]</scope>
    <source>
        <strain evidence="18 20">ATCC 13028</strain>
    </source>
</reference>
<evidence type="ECO:0000313" key="20">
    <source>
        <dbReference type="Proteomes" id="UP000303847"/>
    </source>
</evidence>
<evidence type="ECO:0000256" key="13">
    <source>
        <dbReference type="ARBA" id="ARBA00082512"/>
    </source>
</evidence>
<keyword evidence="17" id="KW-0489">Methyltransferase</keyword>
<dbReference type="EMBL" id="QDKK01000049">
    <property type="protein sequence ID" value="PWC20137.1"/>
    <property type="molecule type" value="Genomic_DNA"/>
</dbReference>
<dbReference type="InterPro" id="IPR004574">
    <property type="entry name" value="Alkb"/>
</dbReference>
<evidence type="ECO:0000313" key="18">
    <source>
        <dbReference type="EMBL" id="QCR05899.1"/>
    </source>
</evidence>
<evidence type="ECO:0000256" key="9">
    <source>
        <dbReference type="ARBA" id="ARBA00055649"/>
    </source>
</evidence>
<evidence type="ECO:0000256" key="4">
    <source>
        <dbReference type="ARBA" id="ARBA00022964"/>
    </source>
</evidence>
<reference evidence="17 19" key="1">
    <citation type="submission" date="2018-04" db="EMBL/GenBank/DDBJ databases">
        <title>Brenneria corticis sp.nov.</title>
        <authorList>
            <person name="Li Y."/>
        </authorList>
    </citation>
    <scope>NUCLEOTIDE SEQUENCE [LARGE SCALE GENOMIC DNA]</scope>
    <source>
        <strain evidence="17 19">LMG 2694</strain>
    </source>
</reference>
<evidence type="ECO:0000313" key="19">
    <source>
        <dbReference type="Proteomes" id="UP000295985"/>
    </source>
</evidence>
<dbReference type="Pfam" id="PF13532">
    <property type="entry name" value="2OG-FeII_Oxy_2"/>
    <property type="match status" value="1"/>
</dbReference>
<evidence type="ECO:0000256" key="14">
    <source>
        <dbReference type="PIRSR" id="PIRSR604574-1"/>
    </source>
</evidence>
<evidence type="ECO:0000256" key="7">
    <source>
        <dbReference type="ARBA" id="ARBA00023204"/>
    </source>
</evidence>
<feature type="domain" description="Fe2OG dioxygenase" evidence="16">
    <location>
        <begin position="116"/>
        <end position="218"/>
    </location>
</feature>